<dbReference type="InterPro" id="IPR001623">
    <property type="entry name" value="DnaJ_domain"/>
</dbReference>
<dbReference type="Proteomes" id="UP000469159">
    <property type="component" value="Unassembled WGS sequence"/>
</dbReference>
<dbReference type="Gene3D" id="1.10.287.110">
    <property type="entry name" value="DnaJ domain"/>
    <property type="match status" value="1"/>
</dbReference>
<name>A0A6I4UVQ1_9SPHN</name>
<proteinExistence type="predicted"/>
<dbReference type="SUPFAM" id="SSF46565">
    <property type="entry name" value="Chaperone J-domain"/>
    <property type="match status" value="1"/>
</dbReference>
<keyword evidence="3" id="KW-1185">Reference proteome</keyword>
<dbReference type="AlphaFoldDB" id="A0A6I4UVQ1"/>
<gene>
    <name evidence="2" type="ORF">GRI75_07710</name>
</gene>
<comment type="caution">
    <text evidence="2">The sequence shown here is derived from an EMBL/GenBank/DDBJ whole genome shotgun (WGS) entry which is preliminary data.</text>
</comment>
<feature type="domain" description="J" evidence="1">
    <location>
        <begin position="139"/>
        <end position="196"/>
    </location>
</feature>
<evidence type="ECO:0000313" key="3">
    <source>
        <dbReference type="Proteomes" id="UP000469159"/>
    </source>
</evidence>
<dbReference type="OrthoDB" id="9786294at2"/>
<organism evidence="2 3">
    <name type="scientific">Croceibacterium soli</name>
    <dbReference type="NCBI Taxonomy" id="1739690"/>
    <lineage>
        <taxon>Bacteria</taxon>
        <taxon>Pseudomonadati</taxon>
        <taxon>Pseudomonadota</taxon>
        <taxon>Alphaproteobacteria</taxon>
        <taxon>Sphingomonadales</taxon>
        <taxon>Erythrobacteraceae</taxon>
        <taxon>Croceibacterium</taxon>
    </lineage>
</organism>
<dbReference type="RefSeq" id="WP_160746369.1">
    <property type="nucleotide sequence ID" value="NZ_WTYK01000003.1"/>
</dbReference>
<accession>A0A6I4UVQ1</accession>
<evidence type="ECO:0000259" key="1">
    <source>
        <dbReference type="PROSITE" id="PS50076"/>
    </source>
</evidence>
<dbReference type="PRINTS" id="PR00625">
    <property type="entry name" value="JDOMAIN"/>
</dbReference>
<protein>
    <submittedName>
        <fullName evidence="2">DnaJ domain-containing protein</fullName>
    </submittedName>
</protein>
<dbReference type="EMBL" id="WTYK01000003">
    <property type="protein sequence ID" value="MXP41527.1"/>
    <property type="molecule type" value="Genomic_DNA"/>
</dbReference>
<dbReference type="CDD" id="cd06257">
    <property type="entry name" value="DnaJ"/>
    <property type="match status" value="1"/>
</dbReference>
<reference evidence="2 3" key="1">
    <citation type="submission" date="2019-12" db="EMBL/GenBank/DDBJ databases">
        <title>Genomic-based taxomic classification of the family Erythrobacteraceae.</title>
        <authorList>
            <person name="Xu L."/>
        </authorList>
    </citation>
    <scope>NUCLEOTIDE SEQUENCE [LARGE SCALE GENOMIC DNA]</scope>
    <source>
        <strain evidence="2 3">MCCC 1K02066</strain>
    </source>
</reference>
<dbReference type="Pfam" id="PF00226">
    <property type="entry name" value="DnaJ"/>
    <property type="match status" value="1"/>
</dbReference>
<dbReference type="PROSITE" id="PS50076">
    <property type="entry name" value="DNAJ_2"/>
    <property type="match status" value="1"/>
</dbReference>
<dbReference type="SMART" id="SM00271">
    <property type="entry name" value="DnaJ"/>
    <property type="match status" value="1"/>
</dbReference>
<evidence type="ECO:0000313" key="2">
    <source>
        <dbReference type="EMBL" id="MXP41527.1"/>
    </source>
</evidence>
<sequence length="198" mass="22451">MKQQKFHGRYEGEGRECQAPNCREAGEFRAPGHRGPGADGPGDWRWFCLDHVREFNAGYDWFAGMSAEEILEAQSPINGWRTETRAFRADAAVDGIPRWADFDDPLDAIGARARNIRSRAAGRKEHPGAAARFTSREREALGVMGLDPQADRQRLRKRYSELVRRYHPDRNGGDRSHEGRLQRVVEAYKLLSRAAAFA</sequence>
<dbReference type="InterPro" id="IPR036869">
    <property type="entry name" value="J_dom_sf"/>
</dbReference>